<keyword evidence="2" id="KW-0677">Repeat</keyword>
<feature type="region of interest" description="Disordered" evidence="7">
    <location>
        <begin position="311"/>
        <end position="338"/>
    </location>
</feature>
<feature type="transmembrane region" description="Helical" evidence="8">
    <location>
        <begin position="98"/>
        <end position="119"/>
    </location>
</feature>
<dbReference type="Gene3D" id="1.25.40.10">
    <property type="entry name" value="Tetratricopeptide repeat domain"/>
    <property type="match status" value="2"/>
</dbReference>
<dbReference type="InterPro" id="IPR019734">
    <property type="entry name" value="TPR_rpt"/>
</dbReference>
<evidence type="ECO:0000313" key="11">
    <source>
        <dbReference type="Proteomes" id="UP001060336"/>
    </source>
</evidence>
<sequence>MVFWVVAGVLTFGTILLLLWPVLSASADESESGPESDEALAVYRDQLKELERDLEAGRLANEDFEAAKIEVQRRMLAAASGDEESAVGSAAAIRKRRLAAAVLVIFFLPAGALLSYVSVGRPGMPDRPLALRTDGAGTAPLARSAQPAAAPQSAAAQPGVSDMVSGLEEKLKANPQDADGWALLGRSYMVTERYRDAVSAYGKAIELVPDNLQLRAARGEALVLAADGMVPPGAVDDFRAVNLAQPEEPRSRYYLGLARSQAADLVGALKWWIALEADTPPGAPWEALVTQRIDDVGTEAGIDVAALRAAEAEKNPRPAPMDAARAPTASAPGPTREDVEAAQDMSAEDRSAMIQSMVERLAGRLEEEPDDLEGWTRLARAYDVLGRSEDALKAHANAARLAPEDLQLQLNYARALFPPGTPESGITGAFVELVGHIRKIAPDSPDGLFYGGLVAAHEGDAATAKRLWSALLEKMGPNAPARGMLEQRIKALGG</sequence>
<evidence type="ECO:0000259" key="9">
    <source>
        <dbReference type="Pfam" id="PF23914"/>
    </source>
</evidence>
<dbReference type="SMART" id="SM00028">
    <property type="entry name" value="TPR"/>
    <property type="match status" value="2"/>
</dbReference>
<keyword evidence="8" id="KW-1133">Transmembrane helix</keyword>
<dbReference type="GO" id="GO:0030313">
    <property type="term" value="C:cell envelope"/>
    <property type="evidence" value="ECO:0007669"/>
    <property type="project" value="UniProtKB-SubCell"/>
</dbReference>
<evidence type="ECO:0000256" key="7">
    <source>
        <dbReference type="SAM" id="MobiDB-lite"/>
    </source>
</evidence>
<dbReference type="InterPro" id="IPR056413">
    <property type="entry name" value="TPR_CcmH_CycH"/>
</dbReference>
<reference evidence="10" key="1">
    <citation type="submission" date="2022-08" db="EMBL/GenBank/DDBJ databases">
        <title>Nisaea acidiphila sp. nov., isolated from a marine algal debris and emended description of the genus Nisaea Urios et al. 2008.</title>
        <authorList>
            <person name="Kwon K."/>
        </authorList>
    </citation>
    <scope>NUCLEOTIDE SEQUENCE</scope>
    <source>
        <strain evidence="10">MEBiC11861</strain>
    </source>
</reference>
<proteinExistence type="predicted"/>
<dbReference type="Proteomes" id="UP001060336">
    <property type="component" value="Chromosome"/>
</dbReference>
<keyword evidence="4 5" id="KW-0802">TPR repeat</keyword>
<dbReference type="SUPFAM" id="SSF48452">
    <property type="entry name" value="TPR-like"/>
    <property type="match status" value="2"/>
</dbReference>
<dbReference type="PANTHER" id="PTHR47870">
    <property type="entry name" value="CYTOCHROME C-TYPE BIOGENESIS PROTEIN CCMH"/>
    <property type="match status" value="1"/>
</dbReference>
<feature type="repeat" description="TPR" evidence="5">
    <location>
        <begin position="372"/>
        <end position="405"/>
    </location>
</feature>
<name>A0A9J7AUN0_9PROT</name>
<protein>
    <submittedName>
        <fullName evidence="10">C-type cytochrome biogenesis protein CcmI</fullName>
    </submittedName>
</protein>
<evidence type="ECO:0000256" key="6">
    <source>
        <dbReference type="SAM" id="Coils"/>
    </source>
</evidence>
<keyword evidence="8" id="KW-0812">Transmembrane</keyword>
<keyword evidence="3" id="KW-0201">Cytochrome c-type biogenesis</keyword>
<comment type="subcellular location">
    <subcellularLocation>
        <location evidence="1">Cell envelope</location>
    </subcellularLocation>
</comment>
<evidence type="ECO:0000256" key="2">
    <source>
        <dbReference type="ARBA" id="ARBA00022737"/>
    </source>
</evidence>
<dbReference type="GO" id="GO:0017004">
    <property type="term" value="P:cytochrome complex assembly"/>
    <property type="evidence" value="ECO:0007669"/>
    <property type="project" value="UniProtKB-KW"/>
</dbReference>
<keyword evidence="8" id="KW-0472">Membrane</keyword>
<dbReference type="NCBIfam" id="TIGR03142">
    <property type="entry name" value="cytochro_ccmI"/>
    <property type="match status" value="1"/>
</dbReference>
<evidence type="ECO:0000256" key="8">
    <source>
        <dbReference type="SAM" id="Phobius"/>
    </source>
</evidence>
<organism evidence="10 11">
    <name type="scientific">Nisaea acidiphila</name>
    <dbReference type="NCBI Taxonomy" id="1862145"/>
    <lineage>
        <taxon>Bacteria</taxon>
        <taxon>Pseudomonadati</taxon>
        <taxon>Pseudomonadota</taxon>
        <taxon>Alphaproteobacteria</taxon>
        <taxon>Rhodospirillales</taxon>
        <taxon>Thalassobaculaceae</taxon>
        <taxon>Nisaea</taxon>
    </lineage>
</organism>
<dbReference type="RefSeq" id="WP_257770935.1">
    <property type="nucleotide sequence ID" value="NZ_CP102480.1"/>
</dbReference>
<dbReference type="EMBL" id="CP102480">
    <property type="protein sequence ID" value="UUX51443.1"/>
    <property type="molecule type" value="Genomic_DNA"/>
</dbReference>
<dbReference type="KEGG" id="naci:NUH88_07035"/>
<evidence type="ECO:0000256" key="5">
    <source>
        <dbReference type="PROSITE-ProRule" id="PRU00339"/>
    </source>
</evidence>
<feature type="coiled-coil region" evidence="6">
    <location>
        <begin position="40"/>
        <end position="67"/>
    </location>
</feature>
<dbReference type="AlphaFoldDB" id="A0A9J7AUN0"/>
<feature type="domain" description="Cytochrome c-type biogenesis protein H TPR" evidence="9">
    <location>
        <begin position="157"/>
        <end position="279"/>
    </location>
</feature>
<evidence type="ECO:0000256" key="3">
    <source>
        <dbReference type="ARBA" id="ARBA00022748"/>
    </source>
</evidence>
<feature type="repeat" description="TPR" evidence="5">
    <location>
        <begin position="178"/>
        <end position="211"/>
    </location>
</feature>
<dbReference type="InterPro" id="IPR011990">
    <property type="entry name" value="TPR-like_helical_dom_sf"/>
</dbReference>
<evidence type="ECO:0000313" key="10">
    <source>
        <dbReference type="EMBL" id="UUX51443.1"/>
    </source>
</evidence>
<dbReference type="InterPro" id="IPR017560">
    <property type="entry name" value="Cyt_c_biogenesis_CcmI"/>
</dbReference>
<evidence type="ECO:0000256" key="4">
    <source>
        <dbReference type="ARBA" id="ARBA00022803"/>
    </source>
</evidence>
<gene>
    <name evidence="10" type="primary">ccmI</name>
    <name evidence="10" type="ORF">NUH88_07035</name>
</gene>
<keyword evidence="11" id="KW-1185">Reference proteome</keyword>
<evidence type="ECO:0000256" key="1">
    <source>
        <dbReference type="ARBA" id="ARBA00004196"/>
    </source>
</evidence>
<dbReference type="PROSITE" id="PS50005">
    <property type="entry name" value="TPR"/>
    <property type="match status" value="2"/>
</dbReference>
<feature type="domain" description="Cytochrome c-type biogenesis protein H TPR" evidence="9">
    <location>
        <begin position="361"/>
        <end position="480"/>
    </location>
</feature>
<dbReference type="Pfam" id="PF23914">
    <property type="entry name" value="TPR_CcmH_CycH"/>
    <property type="match status" value="2"/>
</dbReference>
<feature type="compositionally biased region" description="Low complexity" evidence="7">
    <location>
        <begin position="320"/>
        <end position="334"/>
    </location>
</feature>
<accession>A0A9J7AUN0</accession>
<keyword evidence="6" id="KW-0175">Coiled coil</keyword>
<dbReference type="InterPro" id="IPR051263">
    <property type="entry name" value="C-type_cytochrome_biogenesis"/>
</dbReference>
<dbReference type="PANTHER" id="PTHR47870:SF1">
    <property type="entry name" value="CYTOCHROME C-TYPE BIOGENESIS PROTEIN CCMH"/>
    <property type="match status" value="1"/>
</dbReference>